<evidence type="ECO:0000313" key="1">
    <source>
        <dbReference type="EMBL" id="SDE04991.1"/>
    </source>
</evidence>
<evidence type="ECO:0000313" key="2">
    <source>
        <dbReference type="Proteomes" id="UP000183685"/>
    </source>
</evidence>
<keyword evidence="2" id="KW-1185">Reference proteome</keyword>
<gene>
    <name evidence="1" type="ORF">SAMN04488071_1916</name>
</gene>
<dbReference type="OrthoDB" id="3078193at2"/>
<protein>
    <recommendedName>
        <fullName evidence="3">Phosphorylase superfamily protein</fullName>
    </recommendedName>
</protein>
<evidence type="ECO:0008006" key="3">
    <source>
        <dbReference type="Google" id="ProtNLM"/>
    </source>
</evidence>
<name>A0A1G6ZR42_9PROT</name>
<dbReference type="SUPFAM" id="SSF53167">
    <property type="entry name" value="Purine and uridine phosphorylases"/>
    <property type="match status" value="1"/>
</dbReference>
<proteinExistence type="predicted"/>
<dbReference type="Proteomes" id="UP000183685">
    <property type="component" value="Unassembled WGS sequence"/>
</dbReference>
<dbReference type="InterPro" id="IPR035994">
    <property type="entry name" value="Nucleoside_phosphorylase_sf"/>
</dbReference>
<organism evidence="1 2">
    <name type="scientific">Kordiimonas lacus</name>
    <dbReference type="NCBI Taxonomy" id="637679"/>
    <lineage>
        <taxon>Bacteria</taxon>
        <taxon>Pseudomonadati</taxon>
        <taxon>Pseudomonadota</taxon>
        <taxon>Alphaproteobacteria</taxon>
        <taxon>Kordiimonadales</taxon>
        <taxon>Kordiimonadaceae</taxon>
        <taxon>Kordiimonas</taxon>
    </lineage>
</organism>
<dbReference type="Gene3D" id="3.40.50.1580">
    <property type="entry name" value="Nucleoside phosphorylase domain"/>
    <property type="match status" value="1"/>
</dbReference>
<reference evidence="1 2" key="1">
    <citation type="submission" date="2016-10" db="EMBL/GenBank/DDBJ databases">
        <authorList>
            <person name="de Groot N.N."/>
        </authorList>
    </citation>
    <scope>NUCLEOTIDE SEQUENCE [LARGE SCALE GENOMIC DNA]</scope>
    <source>
        <strain evidence="1 2">CGMCC 1.9109</strain>
    </source>
</reference>
<dbReference type="RefSeq" id="WP_068304364.1">
    <property type="nucleotide sequence ID" value="NZ_FNAK01000004.1"/>
</dbReference>
<dbReference type="GO" id="GO:0003824">
    <property type="term" value="F:catalytic activity"/>
    <property type="evidence" value="ECO:0007669"/>
    <property type="project" value="InterPro"/>
</dbReference>
<accession>A0A1G6ZR42</accession>
<dbReference type="GO" id="GO:0009116">
    <property type="term" value="P:nucleoside metabolic process"/>
    <property type="evidence" value="ECO:0007669"/>
    <property type="project" value="InterPro"/>
</dbReference>
<dbReference type="AlphaFoldDB" id="A0A1G6ZR42"/>
<sequence length="350" mass="38561">MATTRHAKTGSEPTLSLPDLPAVPWSKFGGEAPKQLSCEAGTLPAADVVILTWAEAEWAALEQVFVESSTPMPYSARNTSKWDGWYRYDWDMPSGKWPQYWDSWGEYRLVEVRGKKVLLFKSNTHLDWPGQSYLEQMTSQLLEATGASLLLSIGTAGGAELHDHEGTVRVVSSGQLYDTDYPTDPSKWATYYCDWTADDSFLAKADFTQSLFPIPTTKSDLESLASAFEDGKYDLSTLDANGLCFGDDTVKVYDMTPNKQPLVTTATFVVATDAKNSPFADKAVVEMDDAVLGKVCHEKSIKFGFVRNVSDPVQNADLPVSVQGDWGGVIYRTYGLYTSYNGALVAWAVI</sequence>
<dbReference type="EMBL" id="FNAK01000004">
    <property type="protein sequence ID" value="SDE04991.1"/>
    <property type="molecule type" value="Genomic_DNA"/>
</dbReference>
<dbReference type="STRING" id="637679.GCA_001550055_01940"/>